<protein>
    <submittedName>
        <fullName evidence="9">WSC domain-containing protein</fullName>
    </submittedName>
</protein>
<comment type="subcellular location">
    <subcellularLocation>
        <location evidence="1">Membrane</location>
        <topology evidence="1">Single-pass membrane protein</topology>
    </subcellularLocation>
</comment>
<dbReference type="PROSITE" id="PS51212">
    <property type="entry name" value="WSC"/>
    <property type="match status" value="1"/>
</dbReference>
<dbReference type="GO" id="GO:0005886">
    <property type="term" value="C:plasma membrane"/>
    <property type="evidence" value="ECO:0007669"/>
    <property type="project" value="TreeGrafter"/>
</dbReference>
<evidence type="ECO:0000256" key="3">
    <source>
        <dbReference type="ARBA" id="ARBA00022729"/>
    </source>
</evidence>
<sequence length="171" mass="18605">MTGLKGVSLLDGYTVSGSKHCVDSNKMTPQLCGNLCSAGGFAYIGLQFGRECFCGWTYGRFGSRPEHSCSMKCTGNSALKCGDEHANSVYSLEYIHSNLFKKSPPAYISVSSNFTVHWAVSASRPSDCLIQCTTRCQAVLYSEQNGICYLLKFTGIPDALKETVGAFYTRV</sequence>
<dbReference type="PANTHER" id="PTHR24269">
    <property type="entry name" value="KREMEN PROTEIN"/>
    <property type="match status" value="1"/>
</dbReference>
<evidence type="ECO:0000313" key="9">
    <source>
        <dbReference type="WBParaSite" id="maker-uti_cns_0000481-snap-gene-0.8-mRNA-1"/>
    </source>
</evidence>
<evidence type="ECO:0000313" key="8">
    <source>
        <dbReference type="Proteomes" id="UP000095280"/>
    </source>
</evidence>
<dbReference type="InterPro" id="IPR002889">
    <property type="entry name" value="WSC_carb-bd"/>
</dbReference>
<keyword evidence="2" id="KW-0812">Transmembrane</keyword>
<organism evidence="8 9">
    <name type="scientific">Macrostomum lignano</name>
    <dbReference type="NCBI Taxonomy" id="282301"/>
    <lineage>
        <taxon>Eukaryota</taxon>
        <taxon>Metazoa</taxon>
        <taxon>Spiralia</taxon>
        <taxon>Lophotrochozoa</taxon>
        <taxon>Platyhelminthes</taxon>
        <taxon>Rhabditophora</taxon>
        <taxon>Macrostomorpha</taxon>
        <taxon>Macrostomida</taxon>
        <taxon>Macrostomidae</taxon>
        <taxon>Macrostomum</taxon>
    </lineage>
</organism>
<feature type="domain" description="WSC" evidence="7">
    <location>
        <begin position="1"/>
        <end position="93"/>
    </location>
</feature>
<evidence type="ECO:0000256" key="1">
    <source>
        <dbReference type="ARBA" id="ARBA00004167"/>
    </source>
</evidence>
<reference evidence="9" key="1">
    <citation type="submission" date="2016-11" db="UniProtKB">
        <authorList>
            <consortium name="WormBaseParasite"/>
        </authorList>
    </citation>
    <scope>IDENTIFICATION</scope>
</reference>
<dbReference type="Proteomes" id="UP000095280">
    <property type="component" value="Unplaced"/>
</dbReference>
<accession>A0A1I8FZZ3</accession>
<keyword evidence="8" id="KW-1185">Reference proteome</keyword>
<evidence type="ECO:0000256" key="4">
    <source>
        <dbReference type="ARBA" id="ARBA00022989"/>
    </source>
</evidence>
<dbReference type="WBParaSite" id="maker-uti_cns_0000481-snap-gene-0.8-mRNA-1">
    <property type="protein sequence ID" value="maker-uti_cns_0000481-snap-gene-0.8-mRNA-1"/>
    <property type="gene ID" value="maker-uti_cns_0000481-snap-gene-0.8"/>
</dbReference>
<evidence type="ECO:0000256" key="2">
    <source>
        <dbReference type="ARBA" id="ARBA00022692"/>
    </source>
</evidence>
<dbReference type="SUPFAM" id="SSF57414">
    <property type="entry name" value="Hairpin loop containing domain-like"/>
    <property type="match status" value="1"/>
</dbReference>
<dbReference type="InterPro" id="IPR051836">
    <property type="entry name" value="Kremen_rcpt"/>
</dbReference>
<dbReference type="AlphaFoldDB" id="A0A1I8FZZ3"/>
<dbReference type="SMART" id="SM00321">
    <property type="entry name" value="WSC"/>
    <property type="match status" value="1"/>
</dbReference>
<dbReference type="PANTHER" id="PTHR24269:SF16">
    <property type="entry name" value="PROTEIN SLG1"/>
    <property type="match status" value="1"/>
</dbReference>
<evidence type="ECO:0000256" key="6">
    <source>
        <dbReference type="ARBA" id="ARBA00023180"/>
    </source>
</evidence>
<keyword evidence="6" id="KW-0325">Glycoprotein</keyword>
<dbReference type="Pfam" id="PF01822">
    <property type="entry name" value="WSC"/>
    <property type="match status" value="1"/>
</dbReference>
<keyword evidence="5" id="KW-0472">Membrane</keyword>
<evidence type="ECO:0000256" key="5">
    <source>
        <dbReference type="ARBA" id="ARBA00023136"/>
    </source>
</evidence>
<name>A0A1I8FZZ3_9PLAT</name>
<keyword evidence="4" id="KW-1133">Transmembrane helix</keyword>
<proteinExistence type="predicted"/>
<keyword evidence="3" id="KW-0732">Signal</keyword>
<evidence type="ECO:0000259" key="7">
    <source>
        <dbReference type="PROSITE" id="PS51212"/>
    </source>
</evidence>